<evidence type="ECO:0000313" key="6">
    <source>
        <dbReference type="EMBL" id="MBS5964988.1"/>
    </source>
</evidence>
<proteinExistence type="predicted"/>
<dbReference type="RefSeq" id="WP_278735734.1">
    <property type="nucleotide sequence ID" value="NZ_JAHAIK010000011.1"/>
</dbReference>
<dbReference type="PANTHER" id="PTHR43585:SF2">
    <property type="entry name" value="ATP-GRASP ENZYME FSQD"/>
    <property type="match status" value="1"/>
</dbReference>
<dbReference type="InterPro" id="IPR011761">
    <property type="entry name" value="ATP-grasp"/>
</dbReference>
<keyword evidence="3 4" id="KW-0067">ATP-binding</keyword>
<dbReference type="Pfam" id="PF13535">
    <property type="entry name" value="ATP-grasp_4"/>
    <property type="match status" value="1"/>
</dbReference>
<name>A0A943L995_FINMA</name>
<keyword evidence="1" id="KW-0436">Ligase</keyword>
<dbReference type="InterPro" id="IPR013815">
    <property type="entry name" value="ATP_grasp_subdomain_1"/>
</dbReference>
<evidence type="ECO:0000313" key="7">
    <source>
        <dbReference type="Proteomes" id="UP000730862"/>
    </source>
</evidence>
<dbReference type="SUPFAM" id="SSF56059">
    <property type="entry name" value="Glutathione synthetase ATP-binding domain-like"/>
    <property type="match status" value="1"/>
</dbReference>
<evidence type="ECO:0000256" key="3">
    <source>
        <dbReference type="ARBA" id="ARBA00022840"/>
    </source>
</evidence>
<dbReference type="AlphaFoldDB" id="A0A943L995"/>
<dbReference type="GO" id="GO:0046872">
    <property type="term" value="F:metal ion binding"/>
    <property type="evidence" value="ECO:0007669"/>
    <property type="project" value="InterPro"/>
</dbReference>
<keyword evidence="2 4" id="KW-0547">Nucleotide-binding</keyword>
<dbReference type="GO" id="GO:0016874">
    <property type="term" value="F:ligase activity"/>
    <property type="evidence" value="ECO:0007669"/>
    <property type="project" value="UniProtKB-KW"/>
</dbReference>
<accession>A0A943L995</accession>
<gene>
    <name evidence="6" type="ORF">KIA07_04890</name>
</gene>
<dbReference type="PANTHER" id="PTHR43585">
    <property type="entry name" value="FUMIPYRROLE BIOSYNTHESIS PROTEIN C"/>
    <property type="match status" value="1"/>
</dbReference>
<dbReference type="Gene3D" id="3.30.1490.20">
    <property type="entry name" value="ATP-grasp fold, A domain"/>
    <property type="match status" value="1"/>
</dbReference>
<dbReference type="Gene3D" id="3.30.470.20">
    <property type="entry name" value="ATP-grasp fold, B domain"/>
    <property type="match status" value="1"/>
</dbReference>
<comment type="caution">
    <text evidence="6">The sequence shown here is derived from an EMBL/GenBank/DDBJ whole genome shotgun (WGS) entry which is preliminary data.</text>
</comment>
<dbReference type="GO" id="GO:0005524">
    <property type="term" value="F:ATP binding"/>
    <property type="evidence" value="ECO:0007669"/>
    <property type="project" value="UniProtKB-UniRule"/>
</dbReference>
<organism evidence="6 7">
    <name type="scientific">Finegoldia magna</name>
    <name type="common">Peptostreptococcus magnus</name>
    <dbReference type="NCBI Taxonomy" id="1260"/>
    <lineage>
        <taxon>Bacteria</taxon>
        <taxon>Bacillati</taxon>
        <taxon>Bacillota</taxon>
        <taxon>Tissierellia</taxon>
        <taxon>Tissierellales</taxon>
        <taxon>Peptoniphilaceae</taxon>
        <taxon>Finegoldia</taxon>
    </lineage>
</organism>
<protein>
    <submittedName>
        <fullName evidence="6">ATP-grasp domain-containing protein</fullName>
    </submittedName>
</protein>
<feature type="domain" description="ATP-grasp" evidence="5">
    <location>
        <begin position="115"/>
        <end position="312"/>
    </location>
</feature>
<dbReference type="Proteomes" id="UP000730862">
    <property type="component" value="Unassembled WGS sequence"/>
</dbReference>
<evidence type="ECO:0000256" key="2">
    <source>
        <dbReference type="ARBA" id="ARBA00022741"/>
    </source>
</evidence>
<reference evidence="6" key="1">
    <citation type="submission" date="2021-02" db="EMBL/GenBank/DDBJ databases">
        <title>Infant gut strain persistence is associated with maternal origin, phylogeny, and functional potential including surface adhesion and iron acquisition.</title>
        <authorList>
            <person name="Lou Y.C."/>
        </authorList>
    </citation>
    <scope>NUCLEOTIDE SEQUENCE</scope>
    <source>
        <strain evidence="6">L3_058_000G1_dasL3_058_000G1_concoct_72</strain>
    </source>
</reference>
<dbReference type="Gene3D" id="3.40.50.20">
    <property type="match status" value="1"/>
</dbReference>
<dbReference type="InterPro" id="IPR052032">
    <property type="entry name" value="ATP-dep_AA_Ligase"/>
</dbReference>
<dbReference type="PROSITE" id="PS50975">
    <property type="entry name" value="ATP_GRASP"/>
    <property type="match status" value="1"/>
</dbReference>
<dbReference type="EMBL" id="JAHAIK010000011">
    <property type="protein sequence ID" value="MBS5964988.1"/>
    <property type="molecule type" value="Genomic_DNA"/>
</dbReference>
<evidence type="ECO:0000259" key="5">
    <source>
        <dbReference type="PROSITE" id="PS50975"/>
    </source>
</evidence>
<evidence type="ECO:0000256" key="1">
    <source>
        <dbReference type="ARBA" id="ARBA00022598"/>
    </source>
</evidence>
<evidence type="ECO:0000256" key="4">
    <source>
        <dbReference type="PROSITE-ProRule" id="PRU00409"/>
    </source>
</evidence>
<sequence>MNKFKDKTLLILGSNVGTIDIINYAKKNGAKIVVTDYYDPKDSPGKLVSDYHEKISTDDINGLLDLCEKYKVDGIISGISEFNLLQAKKVCNLLKKPIYFSDQQWNLISHKDSFRKLCEEFNVSCPKTYFLGPISNFISLKNIEYPIVIKPVDGSMSQGVTICSCEDKLQEALQEADKFSDSNRIIIEEFFEGDEFTAHYSIVNGKVNLACMDNRYPVSVNRGSVTTIPIARVFPSTFLSKYLEKENQNVIKMIESINLKSGILFLQGFYNKKKDKFCIFEAGLRCAGEAPYRFIEKVNGLNFLNPIVDLSLETPTKDYDFSKENPYLNGKYCGVISLVTKGGKVSKIEGLEESVSNVKSVIEYECRYKEGEETPSGNTLRQLMIRFVMICDSIDQMKSDINYLNSNINVYNDKGKSMVLKFDEERLSKEFIV</sequence>